<organism evidence="2 3">
    <name type="scientific">Halorhodospira neutriphila</name>
    <dbReference type="NCBI Taxonomy" id="168379"/>
    <lineage>
        <taxon>Bacteria</taxon>
        <taxon>Pseudomonadati</taxon>
        <taxon>Pseudomonadota</taxon>
        <taxon>Gammaproteobacteria</taxon>
        <taxon>Chromatiales</taxon>
        <taxon>Ectothiorhodospiraceae</taxon>
        <taxon>Halorhodospira</taxon>
    </lineage>
</organism>
<feature type="transmembrane region" description="Helical" evidence="1">
    <location>
        <begin position="33"/>
        <end position="53"/>
    </location>
</feature>
<evidence type="ECO:0000313" key="3">
    <source>
        <dbReference type="Proteomes" id="UP000738126"/>
    </source>
</evidence>
<dbReference type="Proteomes" id="UP000738126">
    <property type="component" value="Unassembled WGS sequence"/>
</dbReference>
<evidence type="ECO:0008006" key="4">
    <source>
        <dbReference type="Google" id="ProtNLM"/>
    </source>
</evidence>
<gene>
    <name evidence="2" type="ORF">CKO13_01680</name>
</gene>
<feature type="transmembrane region" description="Helical" evidence="1">
    <location>
        <begin position="59"/>
        <end position="77"/>
    </location>
</feature>
<reference evidence="2 3" key="1">
    <citation type="journal article" date="2020" name="Microorganisms">
        <title>Osmotic Adaptation and Compatible Solute Biosynthesis of Phototrophic Bacteria as Revealed from Genome Analyses.</title>
        <authorList>
            <person name="Imhoff J.F."/>
            <person name="Rahn T."/>
            <person name="Kunzel S."/>
            <person name="Keller A."/>
            <person name="Neulinger S.C."/>
        </authorList>
    </citation>
    <scope>NUCLEOTIDE SEQUENCE [LARGE SCALE GENOMIC DNA]</scope>
    <source>
        <strain evidence="2 3">DSM 15116</strain>
    </source>
</reference>
<name>A0ABS1E1T2_9GAMM</name>
<feature type="transmembrane region" description="Helical" evidence="1">
    <location>
        <begin position="6"/>
        <end position="26"/>
    </location>
</feature>
<comment type="caution">
    <text evidence="2">The sequence shown here is derived from an EMBL/GenBank/DDBJ whole genome shotgun (WGS) entry which is preliminary data.</text>
</comment>
<keyword evidence="3" id="KW-1185">Reference proteome</keyword>
<sequence length="154" mass="16266">MEWGGVIFPVWLLWLAAAAALALADLALLGGQLLLVAAGLAALIAAAAAALGAPFVGQVWLFLGGTAVFVPALIFGIPGVRRRWRAPGDLDGKRGETVTVVAQGDRLVGKLKSDRYPIQLIDGSTPEEGEELVVDRMEGITLFVERPRRGAGRR</sequence>
<accession>A0ABS1E1T2</accession>
<dbReference type="RefSeq" id="WP_200256211.1">
    <property type="nucleotide sequence ID" value="NZ_NRSH01000008.1"/>
</dbReference>
<protein>
    <recommendedName>
        <fullName evidence="4">NfeD-like C-terminal domain-containing protein</fullName>
    </recommendedName>
</protein>
<evidence type="ECO:0000313" key="2">
    <source>
        <dbReference type="EMBL" id="MBK1725751.1"/>
    </source>
</evidence>
<dbReference type="EMBL" id="NRSH01000008">
    <property type="protein sequence ID" value="MBK1725751.1"/>
    <property type="molecule type" value="Genomic_DNA"/>
</dbReference>
<keyword evidence="1" id="KW-0472">Membrane</keyword>
<keyword evidence="1" id="KW-0812">Transmembrane</keyword>
<proteinExistence type="predicted"/>
<evidence type="ECO:0000256" key="1">
    <source>
        <dbReference type="SAM" id="Phobius"/>
    </source>
</evidence>
<keyword evidence="1" id="KW-1133">Transmembrane helix</keyword>